<dbReference type="RefSeq" id="WP_102195855.1">
    <property type="nucleotide sequence ID" value="NZ_NIPR01000011.1"/>
</dbReference>
<gene>
    <name evidence="1" type="ORF">CBP76_05050</name>
</gene>
<sequence>MTNSVVSTVLDIEAEYGMDSKLWSENDPRLKELHDWYLKHSEEKKRNLPYTEIRKIQKALDEQIPKKKICEIFEISSGKLAHDIELGKLSDTKWRNG</sequence>
<comment type="caution">
    <text evidence="1">The sequence shown here is derived from an EMBL/GenBank/DDBJ whole genome shotgun (WGS) entry which is preliminary data.</text>
</comment>
<dbReference type="EMBL" id="NIPR01000011">
    <property type="protein sequence ID" value="PMD71480.1"/>
    <property type="molecule type" value="Genomic_DNA"/>
</dbReference>
<protein>
    <submittedName>
        <fullName evidence="1">Uncharacterized protein</fullName>
    </submittedName>
</protein>
<name>A0A2N7AV39_9LACO</name>
<proteinExistence type="predicted"/>
<reference evidence="1 2" key="1">
    <citation type="submission" date="2017-05" db="EMBL/GenBank/DDBJ databases">
        <title>Lactobacillus nurukis nov., sp. nov., isolated from nuruk.</title>
        <authorList>
            <person name="Kim S.-J."/>
        </authorList>
    </citation>
    <scope>NUCLEOTIDE SEQUENCE [LARGE SCALE GENOMIC DNA]</scope>
    <source>
        <strain evidence="1 2">SYF10-1a</strain>
    </source>
</reference>
<organism evidence="1 2">
    <name type="scientific">Companilactobacillus nuruki</name>
    <dbReference type="NCBI Taxonomy" id="1993540"/>
    <lineage>
        <taxon>Bacteria</taxon>
        <taxon>Bacillati</taxon>
        <taxon>Bacillota</taxon>
        <taxon>Bacilli</taxon>
        <taxon>Lactobacillales</taxon>
        <taxon>Lactobacillaceae</taxon>
        <taxon>Companilactobacillus</taxon>
    </lineage>
</organism>
<evidence type="ECO:0000313" key="2">
    <source>
        <dbReference type="Proteomes" id="UP000235649"/>
    </source>
</evidence>
<keyword evidence="2" id="KW-1185">Reference proteome</keyword>
<accession>A0A2N7AV39</accession>
<dbReference type="OrthoDB" id="2310526at2"/>
<dbReference type="Proteomes" id="UP000235649">
    <property type="component" value="Unassembled WGS sequence"/>
</dbReference>
<dbReference type="AlphaFoldDB" id="A0A2N7AV39"/>
<evidence type="ECO:0000313" key="1">
    <source>
        <dbReference type="EMBL" id="PMD71480.1"/>
    </source>
</evidence>